<evidence type="ECO:0000313" key="1">
    <source>
        <dbReference type="EMBL" id="QNR95647.1"/>
    </source>
</evidence>
<reference evidence="2" key="1">
    <citation type="submission" date="2014-08" db="EMBL/GenBank/DDBJ databases">
        <title>Complete genome sequence of Streptomyces lividans TK24.</title>
        <authorList>
            <consortium name="StrepSynth"/>
            <person name="Ruckert C."/>
            <person name="Fridjonson O.H."/>
            <person name="Lambert C."/>
            <person name="van Wezel G.P."/>
            <person name="Bernaerts K."/>
            <person name="Anne J."/>
            <person name="Economou A."/>
            <person name="Kalinowski J."/>
        </authorList>
    </citation>
    <scope>NUCLEOTIDE SEQUENCE [LARGE SCALE GENOMIC DNA]</scope>
    <source>
        <strain evidence="2">TK24</strain>
    </source>
</reference>
<name>A0ABX6TPT3_STRLI</name>
<keyword evidence="2" id="KW-1185">Reference proteome</keyword>
<protein>
    <recommendedName>
        <fullName evidence="3">Secreted protein</fullName>
    </recommendedName>
</protein>
<evidence type="ECO:0008006" key="3">
    <source>
        <dbReference type="Google" id="ProtNLM"/>
    </source>
</evidence>
<evidence type="ECO:0000313" key="2">
    <source>
        <dbReference type="Proteomes" id="UP000028682"/>
    </source>
</evidence>
<proteinExistence type="predicted"/>
<dbReference type="Proteomes" id="UP000028682">
    <property type="component" value="Chromosome"/>
</dbReference>
<organism evidence="1 2">
    <name type="scientific">Streptomyces lividans TK24</name>
    <dbReference type="NCBI Taxonomy" id="457428"/>
    <lineage>
        <taxon>Bacteria</taxon>
        <taxon>Bacillati</taxon>
        <taxon>Actinomycetota</taxon>
        <taxon>Actinomycetes</taxon>
        <taxon>Kitasatosporales</taxon>
        <taxon>Streptomycetaceae</taxon>
        <taxon>Streptomyces</taxon>
    </lineage>
</organism>
<gene>
    <name evidence="1" type="ORF">SLIV_28417</name>
</gene>
<dbReference type="EMBL" id="CP009124">
    <property type="protein sequence ID" value="QNR95647.1"/>
    <property type="molecule type" value="Genomic_DNA"/>
</dbReference>
<sequence length="69" mass="7033">MRVRGRTVLWCPRGARRVPGPGPGGRGRAGAGPVWRGAVRLAVGIHPGRVGTVVPAGAGGGPVCRWCRA</sequence>
<accession>A0ABX6TPT3</accession>